<organism evidence="1 2">
    <name type="scientific">Colletotrichum higginsianum (strain IMI 349063)</name>
    <name type="common">Crucifer anthracnose fungus</name>
    <dbReference type="NCBI Taxonomy" id="759273"/>
    <lineage>
        <taxon>Eukaryota</taxon>
        <taxon>Fungi</taxon>
        <taxon>Dikarya</taxon>
        <taxon>Ascomycota</taxon>
        <taxon>Pezizomycotina</taxon>
        <taxon>Sordariomycetes</taxon>
        <taxon>Hypocreomycetidae</taxon>
        <taxon>Glomerellales</taxon>
        <taxon>Glomerellaceae</taxon>
        <taxon>Colletotrichum</taxon>
        <taxon>Colletotrichum destructivum species complex</taxon>
    </lineage>
</organism>
<dbReference type="Proteomes" id="UP000007174">
    <property type="component" value="Unassembled WGS sequence"/>
</dbReference>
<sequence>MMDYMINLSAFSNTEDYGLFRTTRERCRRKKCGDVRHIKDESREHLCLCKCWPGDSESEGSS</sequence>
<evidence type="ECO:0000313" key="2">
    <source>
        <dbReference type="Proteomes" id="UP000007174"/>
    </source>
</evidence>
<reference evidence="2" key="1">
    <citation type="journal article" date="2012" name="Nat. Genet.">
        <title>Lifestyle transitions in plant pathogenic Colletotrichum fungi deciphered by genome and transcriptome analyses.</title>
        <authorList>
            <person name="O'Connell R.J."/>
            <person name="Thon M.R."/>
            <person name="Hacquard S."/>
            <person name="Amyotte S.G."/>
            <person name="Kleemann J."/>
            <person name="Torres M.F."/>
            <person name="Damm U."/>
            <person name="Buiate E.A."/>
            <person name="Epstein L."/>
            <person name="Alkan N."/>
            <person name="Altmueller J."/>
            <person name="Alvarado-Balderrama L."/>
            <person name="Bauser C.A."/>
            <person name="Becker C."/>
            <person name="Birren B.W."/>
            <person name="Chen Z."/>
            <person name="Choi J."/>
            <person name="Crouch J.A."/>
            <person name="Duvick J.P."/>
            <person name="Farman M.A."/>
            <person name="Gan P."/>
            <person name="Heiman D."/>
            <person name="Henrissat B."/>
            <person name="Howard R.J."/>
            <person name="Kabbage M."/>
            <person name="Koch C."/>
            <person name="Kracher B."/>
            <person name="Kubo Y."/>
            <person name="Law A.D."/>
            <person name="Lebrun M.-H."/>
            <person name="Lee Y.-H."/>
            <person name="Miyara I."/>
            <person name="Moore N."/>
            <person name="Neumann U."/>
            <person name="Nordstroem K."/>
            <person name="Panaccione D.G."/>
            <person name="Panstruga R."/>
            <person name="Place M."/>
            <person name="Proctor R.H."/>
            <person name="Prusky D."/>
            <person name="Rech G."/>
            <person name="Reinhardt R."/>
            <person name="Rollins J.A."/>
            <person name="Rounsley S."/>
            <person name="Schardl C.L."/>
            <person name="Schwartz D.C."/>
            <person name="Shenoy N."/>
            <person name="Shirasu K."/>
            <person name="Sikhakolli U.R."/>
            <person name="Stueber K."/>
            <person name="Sukno S.A."/>
            <person name="Sweigard J.A."/>
            <person name="Takano Y."/>
            <person name="Takahara H."/>
            <person name="Trail F."/>
            <person name="van der Does H.C."/>
            <person name="Voll L.M."/>
            <person name="Will I."/>
            <person name="Young S."/>
            <person name="Zeng Q."/>
            <person name="Zhang J."/>
            <person name="Zhou S."/>
            <person name="Dickman M.B."/>
            <person name="Schulze-Lefert P."/>
            <person name="Ver Loren van Themaat E."/>
            <person name="Ma L.-J."/>
            <person name="Vaillancourt L.J."/>
        </authorList>
    </citation>
    <scope>NUCLEOTIDE SEQUENCE [LARGE SCALE GENOMIC DNA]</scope>
    <source>
        <strain evidence="2">IMI 349063</strain>
    </source>
</reference>
<gene>
    <name evidence="1" type="ORF">CH063_02441</name>
</gene>
<name>H1VKT2_COLHI</name>
<dbReference type="HOGENOM" id="CLU_2891961_0_0_1"/>
<protein>
    <submittedName>
        <fullName evidence="1">Uncharacterized protein</fullName>
    </submittedName>
</protein>
<dbReference type="EMBL" id="CACQ02004334">
    <property type="protein sequence ID" value="CCF40835.1"/>
    <property type="molecule type" value="Genomic_DNA"/>
</dbReference>
<accession>H1VKT2</accession>
<proteinExistence type="predicted"/>
<evidence type="ECO:0000313" key="1">
    <source>
        <dbReference type="EMBL" id="CCF40835.1"/>
    </source>
</evidence>
<dbReference type="AlphaFoldDB" id="H1VKT2"/>